<keyword evidence="1" id="KW-0812">Transmembrane</keyword>
<reference evidence="2 3" key="1">
    <citation type="journal article" date="2011" name="Stand. Genomic Sci.">
        <title>Complete genome sequence of the filamentous gliding predatory bacterium Herpetosiphon aurantiacus type strain (114-95(T)).</title>
        <authorList>
            <person name="Kiss H."/>
            <person name="Nett M."/>
            <person name="Domin N."/>
            <person name="Martin K."/>
            <person name="Maresca J.A."/>
            <person name="Copeland A."/>
            <person name="Lapidus A."/>
            <person name="Lucas S."/>
            <person name="Berry K.W."/>
            <person name="Glavina Del Rio T."/>
            <person name="Dalin E."/>
            <person name="Tice H."/>
            <person name="Pitluck S."/>
            <person name="Richardson P."/>
            <person name="Bruce D."/>
            <person name="Goodwin L."/>
            <person name="Han C."/>
            <person name="Detter J.C."/>
            <person name="Schmutz J."/>
            <person name="Brettin T."/>
            <person name="Land M."/>
            <person name="Hauser L."/>
            <person name="Kyrpides N.C."/>
            <person name="Ivanova N."/>
            <person name="Goker M."/>
            <person name="Woyke T."/>
            <person name="Klenk H.P."/>
            <person name="Bryant D.A."/>
        </authorList>
    </citation>
    <scope>NUCLEOTIDE SEQUENCE [LARGE SCALE GENOMIC DNA]</scope>
    <source>
        <strain evidence="3">ATCC 23779 / DSM 785 / 114-95</strain>
    </source>
</reference>
<gene>
    <name evidence="2" type="ordered locus">Haur_1440</name>
</gene>
<sequence length="155" mass="15839">MSQATSPALASKPKALPIAAILMVVGSLIMVVGLFLPFVSSTTDSSISVSVIDVLKEESDLVESGAKVLYSLIAGTVGISLVLSALAFTGKKVWGWLAVILSFIIAGFNGLMAMAPSEGKSVQIDIAATVIAGAALVVFAASIAFLRRKKVAANS</sequence>
<dbReference type="Proteomes" id="UP000000787">
    <property type="component" value="Chromosome"/>
</dbReference>
<dbReference type="BioCyc" id="HAUR316274:GHYA-1462-MONOMER"/>
<keyword evidence="1" id="KW-0472">Membrane</keyword>
<dbReference type="STRING" id="316274.Haur_1440"/>
<feature type="transmembrane region" description="Helical" evidence="1">
    <location>
        <begin position="15"/>
        <end position="36"/>
    </location>
</feature>
<proteinExistence type="predicted"/>
<evidence type="ECO:0000313" key="2">
    <source>
        <dbReference type="EMBL" id="ABX04084.1"/>
    </source>
</evidence>
<feature type="transmembrane region" description="Helical" evidence="1">
    <location>
        <begin position="126"/>
        <end position="146"/>
    </location>
</feature>
<organism evidence="2 3">
    <name type="scientific">Herpetosiphon aurantiacus (strain ATCC 23779 / DSM 785 / 114-95)</name>
    <dbReference type="NCBI Taxonomy" id="316274"/>
    <lineage>
        <taxon>Bacteria</taxon>
        <taxon>Bacillati</taxon>
        <taxon>Chloroflexota</taxon>
        <taxon>Chloroflexia</taxon>
        <taxon>Herpetosiphonales</taxon>
        <taxon>Herpetosiphonaceae</taxon>
        <taxon>Herpetosiphon</taxon>
    </lineage>
</organism>
<feature type="transmembrane region" description="Helical" evidence="1">
    <location>
        <begin position="68"/>
        <end position="88"/>
    </location>
</feature>
<dbReference type="EMBL" id="CP000875">
    <property type="protein sequence ID" value="ABX04084.1"/>
    <property type="molecule type" value="Genomic_DNA"/>
</dbReference>
<keyword evidence="3" id="KW-1185">Reference proteome</keyword>
<feature type="transmembrane region" description="Helical" evidence="1">
    <location>
        <begin position="95"/>
        <end position="114"/>
    </location>
</feature>
<evidence type="ECO:0000313" key="3">
    <source>
        <dbReference type="Proteomes" id="UP000000787"/>
    </source>
</evidence>
<name>A9B3C1_HERA2</name>
<dbReference type="HOGENOM" id="CLU_1693090_0_0_0"/>
<protein>
    <submittedName>
        <fullName evidence="2">Uncharacterized protein</fullName>
    </submittedName>
</protein>
<dbReference type="InParanoid" id="A9B3C1"/>
<keyword evidence="1" id="KW-1133">Transmembrane helix</keyword>
<dbReference type="KEGG" id="hau:Haur_1440"/>
<evidence type="ECO:0000256" key="1">
    <source>
        <dbReference type="SAM" id="Phobius"/>
    </source>
</evidence>
<dbReference type="AlphaFoldDB" id="A9B3C1"/>
<accession>A9B3C1</accession>